<reference evidence="3" key="1">
    <citation type="submission" date="2014-09" db="EMBL/GenBank/DDBJ databases">
        <authorList>
            <person name="Magalhaes I.L.F."/>
            <person name="Oliveira U."/>
            <person name="Santos F.R."/>
            <person name="Vidigal T.H.D.A."/>
            <person name="Brescovit A.D."/>
            <person name="Santos A.J."/>
        </authorList>
    </citation>
    <scope>NUCLEOTIDE SEQUENCE</scope>
    <source>
        <tissue evidence="3">Shoot tissue taken approximately 20 cm above the soil surface</tissue>
    </source>
</reference>
<evidence type="ECO:0000256" key="1">
    <source>
        <dbReference type="PROSITE-ProRule" id="PRU01330"/>
    </source>
</evidence>
<dbReference type="PANTHER" id="PTHR20852">
    <property type="entry name" value="GLUTAMINE SYNTHETASE"/>
    <property type="match status" value="1"/>
</dbReference>
<dbReference type="InterPro" id="IPR014746">
    <property type="entry name" value="Gln_synth/guanido_kin_cat_dom"/>
</dbReference>
<dbReference type="InterPro" id="IPR050292">
    <property type="entry name" value="Glutamine_Synthetase"/>
</dbReference>
<dbReference type="InterPro" id="IPR036651">
    <property type="entry name" value="Gln_synt_N_sf"/>
</dbReference>
<dbReference type="GO" id="GO:0005737">
    <property type="term" value="C:cytoplasm"/>
    <property type="evidence" value="ECO:0007669"/>
    <property type="project" value="TreeGrafter"/>
</dbReference>
<comment type="similarity">
    <text evidence="1">Belongs to the glutamine synthetase family.</text>
</comment>
<dbReference type="Gene3D" id="3.10.20.70">
    <property type="entry name" value="Glutamine synthetase, N-terminal domain"/>
    <property type="match status" value="1"/>
</dbReference>
<dbReference type="GO" id="GO:0004356">
    <property type="term" value="F:glutamine synthetase activity"/>
    <property type="evidence" value="ECO:0007669"/>
    <property type="project" value="InterPro"/>
</dbReference>
<proteinExistence type="inferred from homology"/>
<name>A0A0A9DAV9_ARUDO</name>
<dbReference type="Pfam" id="PF03951">
    <property type="entry name" value="Gln-synt_N"/>
    <property type="match status" value="1"/>
</dbReference>
<evidence type="ECO:0000259" key="2">
    <source>
        <dbReference type="PROSITE" id="PS51986"/>
    </source>
</evidence>
<reference evidence="3" key="2">
    <citation type="journal article" date="2015" name="Data Brief">
        <title>Shoot transcriptome of the giant reed, Arundo donax.</title>
        <authorList>
            <person name="Barrero R.A."/>
            <person name="Guerrero F.D."/>
            <person name="Moolhuijzen P."/>
            <person name="Goolsby J.A."/>
            <person name="Tidwell J."/>
            <person name="Bellgard S.E."/>
            <person name="Bellgard M.I."/>
        </authorList>
    </citation>
    <scope>NUCLEOTIDE SEQUENCE</scope>
    <source>
        <tissue evidence="3">Shoot tissue taken approximately 20 cm above the soil surface</tissue>
    </source>
</reference>
<dbReference type="GO" id="GO:0006542">
    <property type="term" value="P:glutamine biosynthetic process"/>
    <property type="evidence" value="ECO:0007669"/>
    <property type="project" value="InterPro"/>
</dbReference>
<protein>
    <submittedName>
        <fullName evidence="3">Gln2</fullName>
    </submittedName>
</protein>
<evidence type="ECO:0000313" key="3">
    <source>
        <dbReference type="EMBL" id="JAD82795.1"/>
    </source>
</evidence>
<feature type="domain" description="GS beta-grasp" evidence="2">
    <location>
        <begin position="1"/>
        <end position="47"/>
    </location>
</feature>
<dbReference type="AlphaFoldDB" id="A0A0A9DAV9"/>
<dbReference type="PANTHER" id="PTHR20852:SF92">
    <property type="entry name" value="GLUTAMINE SYNTHETASE CYTOSOLIC ISOZYME 1-3"/>
    <property type="match status" value="1"/>
</dbReference>
<dbReference type="SUPFAM" id="SSF54368">
    <property type="entry name" value="Glutamine synthetase, N-terminal domain"/>
    <property type="match status" value="1"/>
</dbReference>
<dbReference type="InterPro" id="IPR008147">
    <property type="entry name" value="Gln_synt_N"/>
</dbReference>
<accession>A0A0A9DAV9</accession>
<dbReference type="InterPro" id="IPR027302">
    <property type="entry name" value="Gln_synth_N_conserv_site"/>
</dbReference>
<organism evidence="3">
    <name type="scientific">Arundo donax</name>
    <name type="common">Giant reed</name>
    <name type="synonym">Donax arundinaceus</name>
    <dbReference type="NCBI Taxonomy" id="35708"/>
    <lineage>
        <taxon>Eukaryota</taxon>
        <taxon>Viridiplantae</taxon>
        <taxon>Streptophyta</taxon>
        <taxon>Embryophyta</taxon>
        <taxon>Tracheophyta</taxon>
        <taxon>Spermatophyta</taxon>
        <taxon>Magnoliopsida</taxon>
        <taxon>Liliopsida</taxon>
        <taxon>Poales</taxon>
        <taxon>Poaceae</taxon>
        <taxon>PACMAD clade</taxon>
        <taxon>Arundinoideae</taxon>
        <taxon>Arundineae</taxon>
        <taxon>Arundo</taxon>
    </lineage>
</organism>
<dbReference type="EMBL" id="GBRH01215100">
    <property type="protein sequence ID" value="JAD82795.1"/>
    <property type="molecule type" value="Transcribed_RNA"/>
</dbReference>
<dbReference type="SUPFAM" id="SSF55931">
    <property type="entry name" value="Glutamine synthetase/guanido kinase"/>
    <property type="match status" value="1"/>
</dbReference>
<dbReference type="PROSITE" id="PS51986">
    <property type="entry name" value="GS_BETA_GRASP"/>
    <property type="match status" value="1"/>
</dbReference>
<sequence>MDFDGSSTGQATGDDSEVILCPQAIFRDPFRRGKNILVICDCYAPNGEPIPTNKRHSAAKIFGHPDVKAEEPWFGIEQEYTLLQKDNNWPLGWPLGGYPGPQVTRHVAPCSAPNLGKDPIFSHIVMEDYYSASQHNKREENFSCKCRILLAQ</sequence>
<dbReference type="Gene3D" id="3.30.590.10">
    <property type="entry name" value="Glutamine synthetase/guanido kinase, catalytic domain"/>
    <property type="match status" value="1"/>
</dbReference>
<dbReference type="PROSITE" id="PS00180">
    <property type="entry name" value="GLNA_1"/>
    <property type="match status" value="1"/>
</dbReference>